<evidence type="ECO:0000256" key="2">
    <source>
        <dbReference type="ARBA" id="ARBA00006472"/>
    </source>
</evidence>
<comment type="catalytic activity">
    <reaction evidence="1">
        <text>(4aS,6R)-4a-hydroxy-L-erythro-5,6,7,8-tetrahydrobiopterin = (6R)-L-erythro-6,7-dihydrobiopterin + H2O</text>
        <dbReference type="Rhea" id="RHEA:11920"/>
        <dbReference type="ChEBI" id="CHEBI:15377"/>
        <dbReference type="ChEBI" id="CHEBI:15642"/>
        <dbReference type="ChEBI" id="CHEBI:43120"/>
        <dbReference type="EC" id="4.2.1.96"/>
    </reaction>
</comment>
<dbReference type="AlphaFoldDB" id="A0AAW3AKR3"/>
<reference evidence="6 7" key="1">
    <citation type="submission" date="2024-02" db="EMBL/GenBank/DDBJ databases">
        <title>FIRST GENOME SEQUENCES OF Leishmania (Viannia) shawi, Leishmania (Viannia) lindenbergi AND Leishmania (Viannia) utingensis.</title>
        <authorList>
            <person name="Resadore F."/>
            <person name="Custodio M.G.F."/>
            <person name="Boite M.C."/>
            <person name="Cupolillo E."/>
            <person name="Ferreira G.E.M."/>
        </authorList>
    </citation>
    <scope>NUCLEOTIDE SEQUENCE [LARGE SCALE GENOMIC DNA]</scope>
    <source>
        <strain evidence="6 7">MHOM/BR/1966/M15733</strain>
    </source>
</reference>
<dbReference type="PANTHER" id="PTHR12599">
    <property type="entry name" value="PTERIN-4-ALPHA-CARBINOLAMINE DEHYDRATASE"/>
    <property type="match status" value="1"/>
</dbReference>
<accession>A0AAW3AKR3</accession>
<dbReference type="SUPFAM" id="SSF55248">
    <property type="entry name" value="PCD-like"/>
    <property type="match status" value="1"/>
</dbReference>
<dbReference type="GO" id="GO:0008124">
    <property type="term" value="F:4-alpha-hydroxytetrahydrobiopterin dehydratase activity"/>
    <property type="evidence" value="ECO:0007669"/>
    <property type="project" value="UniProtKB-EC"/>
</dbReference>
<evidence type="ECO:0000256" key="3">
    <source>
        <dbReference type="ARBA" id="ARBA00013252"/>
    </source>
</evidence>
<evidence type="ECO:0000313" key="6">
    <source>
        <dbReference type="EMBL" id="KAL0507261.1"/>
    </source>
</evidence>
<dbReference type="InterPro" id="IPR036428">
    <property type="entry name" value="PCD_sf"/>
</dbReference>
<dbReference type="Proteomes" id="UP001500131">
    <property type="component" value="Unassembled WGS sequence"/>
</dbReference>
<dbReference type="EC" id="4.2.1.96" evidence="3"/>
<dbReference type="CDD" id="cd00914">
    <property type="entry name" value="PCD_DCoH_subfamily_b"/>
    <property type="match status" value="1"/>
</dbReference>
<keyword evidence="4" id="KW-0456">Lyase</keyword>
<sequence>MRQHKVERTTANTNTRAMRLSAVLCGPKAFSAPAVAQSLQSLPGWRVNGNNANAIECDYVFANFVEAMRYMNTVAPVCEQMQHHPCWSNVYNRLHVQLTTHDAGNKVTQKDVDLAKAMNEAYRGMRNQ</sequence>
<evidence type="ECO:0000313" key="7">
    <source>
        <dbReference type="Proteomes" id="UP001500131"/>
    </source>
</evidence>
<evidence type="ECO:0000256" key="5">
    <source>
        <dbReference type="ARBA" id="ARBA00030497"/>
    </source>
</evidence>
<evidence type="ECO:0000256" key="1">
    <source>
        <dbReference type="ARBA" id="ARBA00001554"/>
    </source>
</evidence>
<protein>
    <recommendedName>
        <fullName evidence="3">4a-hydroxytetrahydrobiopterin dehydratase</fullName>
        <ecNumber evidence="3">4.2.1.96</ecNumber>
    </recommendedName>
    <alternativeName>
        <fullName evidence="5">4-alpha-hydroxy-tetrahydropterin dehydratase</fullName>
    </alternativeName>
</protein>
<dbReference type="GO" id="GO:0006729">
    <property type="term" value="P:tetrahydrobiopterin biosynthetic process"/>
    <property type="evidence" value="ECO:0007669"/>
    <property type="project" value="InterPro"/>
</dbReference>
<comment type="similarity">
    <text evidence="2">Belongs to the pterin-4-alpha-carbinolamine dehydratase family.</text>
</comment>
<dbReference type="HAMAP" id="MF_00434">
    <property type="entry name" value="Pterin_4_alpha"/>
    <property type="match status" value="1"/>
</dbReference>
<proteinExistence type="inferred from homology"/>
<dbReference type="Pfam" id="PF01329">
    <property type="entry name" value="Pterin_4a"/>
    <property type="match status" value="1"/>
</dbReference>
<dbReference type="EMBL" id="JBAMZK010000020">
    <property type="protein sequence ID" value="KAL0507261.1"/>
    <property type="molecule type" value="Genomic_DNA"/>
</dbReference>
<name>A0AAW3AKR3_9TRYP</name>
<dbReference type="InterPro" id="IPR001533">
    <property type="entry name" value="Pterin_deHydtase"/>
</dbReference>
<organism evidence="6 7">
    <name type="scientific">Leishmania lindenbergi</name>
    <dbReference type="NCBI Taxonomy" id="651832"/>
    <lineage>
        <taxon>Eukaryota</taxon>
        <taxon>Discoba</taxon>
        <taxon>Euglenozoa</taxon>
        <taxon>Kinetoplastea</taxon>
        <taxon>Metakinetoplastina</taxon>
        <taxon>Trypanosomatida</taxon>
        <taxon>Trypanosomatidae</taxon>
        <taxon>Leishmaniinae</taxon>
        <taxon>Leishmania</taxon>
    </lineage>
</organism>
<dbReference type="Gene3D" id="3.30.1360.20">
    <property type="entry name" value="Transcriptional coactivator/pterin dehydratase"/>
    <property type="match status" value="1"/>
</dbReference>
<comment type="caution">
    <text evidence="6">The sequence shown here is derived from an EMBL/GenBank/DDBJ whole genome shotgun (WGS) entry which is preliminary data.</text>
</comment>
<keyword evidence="7" id="KW-1185">Reference proteome</keyword>
<evidence type="ECO:0000256" key="4">
    <source>
        <dbReference type="ARBA" id="ARBA00023239"/>
    </source>
</evidence>
<gene>
    <name evidence="6" type="ORF">Q4I31_002904</name>
</gene>
<dbReference type="PANTHER" id="PTHR12599:SF0">
    <property type="entry name" value="PTERIN-4-ALPHA-CARBINOLAMINE DEHYDRATASE"/>
    <property type="match status" value="1"/>
</dbReference>